<protein>
    <submittedName>
        <fullName evidence="2">Glycosyltransferase</fullName>
    </submittedName>
</protein>
<evidence type="ECO:0000313" key="2">
    <source>
        <dbReference type="EMBL" id="MPY68375.1"/>
    </source>
</evidence>
<dbReference type="Gene3D" id="3.40.50.2000">
    <property type="entry name" value="Glycogen Phosphorylase B"/>
    <property type="match status" value="2"/>
</dbReference>
<reference evidence="2 3" key="1">
    <citation type="submission" date="2019-10" db="EMBL/GenBank/DDBJ databases">
        <title>Deinococcus sp. isolated from soil.</title>
        <authorList>
            <person name="Li Y."/>
            <person name="Wang J."/>
        </authorList>
    </citation>
    <scope>NUCLEOTIDE SEQUENCE [LARGE SCALE GENOMIC DNA]</scope>
    <source>
        <strain evidence="2 3">SDU3-2</strain>
    </source>
</reference>
<dbReference type="Pfam" id="PF13692">
    <property type="entry name" value="Glyco_trans_1_4"/>
    <property type="match status" value="1"/>
</dbReference>
<dbReference type="PANTHER" id="PTHR45947">
    <property type="entry name" value="SULFOQUINOVOSYL TRANSFERASE SQD2"/>
    <property type="match status" value="1"/>
</dbReference>
<dbReference type="GO" id="GO:0016757">
    <property type="term" value="F:glycosyltransferase activity"/>
    <property type="evidence" value="ECO:0007669"/>
    <property type="project" value="TreeGrafter"/>
</dbReference>
<sequence length="390" mass="42743">MTFSPGPSGLRVAHVGAFGHAAVNGVSQAVGTYLRALQALGAQVQHWDLTADYRDIGYTDAGYPVYHLPISSRLGRKVLGLPPVTQRFLREHLEDIDLVHLHLTFTGENPHLMRLCARAHRPFVLTPHGGYDAGRLESRALLKRVWYPVFERPMLRRAAFLHALQQQEATALQRLAHEQHIVVLPNPVPVIQEPGPFAERDVLLFIGRFDVAQKGLDLLVRAYAQARDAGLQLPLHLVGPDFRGGRDHLEALLAEKHLTGKVTLHGPVNAVGRLAWLGRARAFVAPSRHEGLPMAPLEALAAGVPLILTPGTHLDGLVEAAGAGWAVKGNESALAAALLAAEALPAAEWQHRSARACDLVEQRYSPDAFASTLLREYQYALDRVHDRRSK</sequence>
<proteinExistence type="predicted"/>
<comment type="caution">
    <text evidence="2">The sequence shown here is derived from an EMBL/GenBank/DDBJ whole genome shotgun (WGS) entry which is preliminary data.</text>
</comment>
<accession>A0A7X1NYZ8</accession>
<dbReference type="Pfam" id="PF13579">
    <property type="entry name" value="Glyco_trans_4_4"/>
    <property type="match status" value="1"/>
</dbReference>
<evidence type="ECO:0000313" key="3">
    <source>
        <dbReference type="Proteomes" id="UP000484842"/>
    </source>
</evidence>
<dbReference type="SUPFAM" id="SSF53756">
    <property type="entry name" value="UDP-Glycosyltransferase/glycogen phosphorylase"/>
    <property type="match status" value="1"/>
</dbReference>
<dbReference type="PANTHER" id="PTHR45947:SF3">
    <property type="entry name" value="SULFOQUINOVOSYL TRANSFERASE SQD2"/>
    <property type="match status" value="1"/>
</dbReference>
<dbReference type="AlphaFoldDB" id="A0A7X1NYZ8"/>
<dbReference type="InterPro" id="IPR028098">
    <property type="entry name" value="Glyco_trans_4-like_N"/>
</dbReference>
<keyword evidence="2" id="KW-0808">Transferase</keyword>
<organism evidence="2 3">
    <name type="scientific">Deinococcus terrestris</name>
    <dbReference type="NCBI Taxonomy" id="2651870"/>
    <lineage>
        <taxon>Bacteria</taxon>
        <taxon>Thermotogati</taxon>
        <taxon>Deinococcota</taxon>
        <taxon>Deinococci</taxon>
        <taxon>Deinococcales</taxon>
        <taxon>Deinococcaceae</taxon>
        <taxon>Deinococcus</taxon>
    </lineage>
</organism>
<keyword evidence="3" id="KW-1185">Reference proteome</keyword>
<gene>
    <name evidence="2" type="ORF">F8S09_17115</name>
</gene>
<dbReference type="RefSeq" id="WP_152872651.1">
    <property type="nucleotide sequence ID" value="NZ_WBSL01000024.1"/>
</dbReference>
<dbReference type="Proteomes" id="UP000484842">
    <property type="component" value="Unassembled WGS sequence"/>
</dbReference>
<name>A0A7X1NYZ8_9DEIO</name>
<dbReference type="InterPro" id="IPR050194">
    <property type="entry name" value="Glycosyltransferase_grp1"/>
</dbReference>
<feature type="domain" description="Glycosyltransferase subfamily 4-like N-terminal" evidence="1">
    <location>
        <begin position="24"/>
        <end position="186"/>
    </location>
</feature>
<dbReference type="EMBL" id="WBSL01000024">
    <property type="protein sequence ID" value="MPY68375.1"/>
    <property type="molecule type" value="Genomic_DNA"/>
</dbReference>
<evidence type="ECO:0000259" key="1">
    <source>
        <dbReference type="Pfam" id="PF13579"/>
    </source>
</evidence>